<dbReference type="GeneID" id="85453796"/>
<protein>
    <submittedName>
        <fullName evidence="2">Uncharacterized protein</fullName>
    </submittedName>
</protein>
<gene>
    <name evidence="2" type="ORF">BDP55DRAFT_55323</name>
</gene>
<evidence type="ECO:0000313" key="2">
    <source>
        <dbReference type="EMBL" id="KAK1656880.1"/>
    </source>
</evidence>
<keyword evidence="3" id="KW-1185">Reference proteome</keyword>
<comment type="caution">
    <text evidence="2">The sequence shown here is derived from an EMBL/GenBank/DDBJ whole genome shotgun (WGS) entry which is preliminary data.</text>
</comment>
<name>A0AAJ0EKW0_9PEZI</name>
<feature type="compositionally biased region" description="Polar residues" evidence="1">
    <location>
        <begin position="1"/>
        <end position="11"/>
    </location>
</feature>
<sequence>MQNRCSASSRMSIRRKTRKCRNRCSASSRMSIRRKTRKCRNRCPASLEIHQRHRYMAASTQGQRHLSDGAGLEAQPTKKTPESKRVKPARCAMTSESHCTPLENKHSCISNNRWVSVVAGV</sequence>
<dbReference type="Proteomes" id="UP001224890">
    <property type="component" value="Unassembled WGS sequence"/>
</dbReference>
<dbReference type="AlphaFoldDB" id="A0AAJ0EKW0"/>
<evidence type="ECO:0000313" key="3">
    <source>
        <dbReference type="Proteomes" id="UP001224890"/>
    </source>
</evidence>
<reference evidence="2" key="1">
    <citation type="submission" date="2021-06" db="EMBL/GenBank/DDBJ databases">
        <title>Comparative genomics, transcriptomics and evolutionary studies reveal genomic signatures of adaptation to plant cell wall in hemibiotrophic fungi.</title>
        <authorList>
            <consortium name="DOE Joint Genome Institute"/>
            <person name="Baroncelli R."/>
            <person name="Diaz J.F."/>
            <person name="Benocci T."/>
            <person name="Peng M."/>
            <person name="Battaglia E."/>
            <person name="Haridas S."/>
            <person name="Andreopoulos W."/>
            <person name="Labutti K."/>
            <person name="Pangilinan J."/>
            <person name="Floch G.L."/>
            <person name="Makela M.R."/>
            <person name="Henrissat B."/>
            <person name="Grigoriev I.V."/>
            <person name="Crouch J.A."/>
            <person name="De Vries R.P."/>
            <person name="Sukno S.A."/>
            <person name="Thon M.R."/>
        </authorList>
    </citation>
    <scope>NUCLEOTIDE SEQUENCE</scope>
    <source>
        <strain evidence="2">CBS 193.32</strain>
    </source>
</reference>
<dbReference type="RefSeq" id="XP_060421644.1">
    <property type="nucleotide sequence ID" value="XM_060569270.1"/>
</dbReference>
<dbReference type="EMBL" id="JAHMHR010000114">
    <property type="protein sequence ID" value="KAK1656880.1"/>
    <property type="molecule type" value="Genomic_DNA"/>
</dbReference>
<evidence type="ECO:0000256" key="1">
    <source>
        <dbReference type="SAM" id="MobiDB-lite"/>
    </source>
</evidence>
<accession>A0AAJ0EKW0</accession>
<feature type="compositionally biased region" description="Basic residues" evidence="1">
    <location>
        <begin position="12"/>
        <end position="22"/>
    </location>
</feature>
<proteinExistence type="predicted"/>
<organism evidence="2 3">
    <name type="scientific">Colletotrichum godetiae</name>
    <dbReference type="NCBI Taxonomy" id="1209918"/>
    <lineage>
        <taxon>Eukaryota</taxon>
        <taxon>Fungi</taxon>
        <taxon>Dikarya</taxon>
        <taxon>Ascomycota</taxon>
        <taxon>Pezizomycotina</taxon>
        <taxon>Sordariomycetes</taxon>
        <taxon>Hypocreomycetidae</taxon>
        <taxon>Glomerellales</taxon>
        <taxon>Glomerellaceae</taxon>
        <taxon>Colletotrichum</taxon>
        <taxon>Colletotrichum acutatum species complex</taxon>
    </lineage>
</organism>
<feature type="region of interest" description="Disordered" evidence="1">
    <location>
        <begin position="1"/>
        <end position="27"/>
    </location>
</feature>
<feature type="region of interest" description="Disordered" evidence="1">
    <location>
        <begin position="56"/>
        <end position="91"/>
    </location>
</feature>